<dbReference type="AlphaFoldDB" id="A0A383CCQ9"/>
<organism evidence="1">
    <name type="scientific">marine metagenome</name>
    <dbReference type="NCBI Taxonomy" id="408172"/>
    <lineage>
        <taxon>unclassified sequences</taxon>
        <taxon>metagenomes</taxon>
        <taxon>ecological metagenomes</taxon>
    </lineage>
</organism>
<name>A0A383CCQ9_9ZZZZ</name>
<sequence length="122" mass="13309">DRTPMTVHFRVVGASVAEQVRPEDRIFNVDPRGSGESSAALTFEIGERAHFAGHISAFSGQRLKTLKKAAANPSVTTMLVYSLEDGYAGALGTEIKPGTTYFLRRAGNSWQILNSWDQPPKT</sequence>
<protein>
    <submittedName>
        <fullName evidence="1">Uncharacterized protein</fullName>
    </submittedName>
</protein>
<proteinExistence type="predicted"/>
<accession>A0A383CCQ9</accession>
<reference evidence="1" key="1">
    <citation type="submission" date="2018-05" db="EMBL/GenBank/DDBJ databases">
        <authorList>
            <person name="Lanie J.A."/>
            <person name="Ng W.-L."/>
            <person name="Kazmierczak K.M."/>
            <person name="Andrzejewski T.M."/>
            <person name="Davidsen T.M."/>
            <person name="Wayne K.J."/>
            <person name="Tettelin H."/>
            <person name="Glass J.I."/>
            <person name="Rusch D."/>
            <person name="Podicherti R."/>
            <person name="Tsui H.-C.T."/>
            <person name="Winkler M.E."/>
        </authorList>
    </citation>
    <scope>NUCLEOTIDE SEQUENCE</scope>
</reference>
<feature type="non-terminal residue" evidence="1">
    <location>
        <position position="1"/>
    </location>
</feature>
<gene>
    <name evidence="1" type="ORF">METZ01_LOCUS483001</name>
</gene>
<evidence type="ECO:0000313" key="1">
    <source>
        <dbReference type="EMBL" id="SVE30147.1"/>
    </source>
</evidence>
<dbReference type="EMBL" id="UINC01207865">
    <property type="protein sequence ID" value="SVE30147.1"/>
    <property type="molecule type" value="Genomic_DNA"/>
</dbReference>